<proteinExistence type="predicted"/>
<dbReference type="EMBL" id="LAZR01000262">
    <property type="protein sequence ID" value="KKN78438.1"/>
    <property type="molecule type" value="Genomic_DNA"/>
</dbReference>
<protein>
    <submittedName>
        <fullName evidence="1">Uncharacterized protein</fullName>
    </submittedName>
</protein>
<reference evidence="1" key="1">
    <citation type="journal article" date="2015" name="Nature">
        <title>Complex archaea that bridge the gap between prokaryotes and eukaryotes.</title>
        <authorList>
            <person name="Spang A."/>
            <person name="Saw J.H."/>
            <person name="Jorgensen S.L."/>
            <person name="Zaremba-Niedzwiedzka K."/>
            <person name="Martijn J."/>
            <person name="Lind A.E."/>
            <person name="van Eijk R."/>
            <person name="Schleper C."/>
            <person name="Guy L."/>
            <person name="Ettema T.J."/>
        </authorList>
    </citation>
    <scope>NUCLEOTIDE SEQUENCE</scope>
</reference>
<dbReference type="AlphaFoldDB" id="A0A0F9WJ28"/>
<sequence>MGGFLKIGVDLYAESSHKSLFESYKLEGENPPVFNKQGQRAMFTHFIAIDPALSRKGLVSLLKEIFDITTTESLDSLLSNPNASSNQRKAGRILSTKNSYGKKLSRFTDNRLVEVAANLRFIGLEVQVGTSE</sequence>
<evidence type="ECO:0000313" key="1">
    <source>
        <dbReference type="EMBL" id="KKN78438.1"/>
    </source>
</evidence>
<comment type="caution">
    <text evidence="1">The sequence shown here is derived from an EMBL/GenBank/DDBJ whole genome shotgun (WGS) entry which is preliminary data.</text>
</comment>
<accession>A0A0F9WJ28</accession>
<name>A0A0F9WJ28_9ZZZZ</name>
<organism evidence="1">
    <name type="scientific">marine sediment metagenome</name>
    <dbReference type="NCBI Taxonomy" id="412755"/>
    <lineage>
        <taxon>unclassified sequences</taxon>
        <taxon>metagenomes</taxon>
        <taxon>ecological metagenomes</taxon>
    </lineage>
</organism>
<gene>
    <name evidence="1" type="ORF">LCGC14_0349700</name>
</gene>